<keyword evidence="2" id="KW-1185">Reference proteome</keyword>
<evidence type="ECO:0000313" key="2">
    <source>
        <dbReference type="Proteomes" id="UP000033651"/>
    </source>
</evidence>
<accession>A0A0F3KXA0</accession>
<name>A0A0F3KXA0_9GAMM</name>
<organism evidence="1 2">
    <name type="scientific">Luteibacter yeojuensis</name>
    <dbReference type="NCBI Taxonomy" id="345309"/>
    <lineage>
        <taxon>Bacteria</taxon>
        <taxon>Pseudomonadati</taxon>
        <taxon>Pseudomonadota</taxon>
        <taxon>Gammaproteobacteria</taxon>
        <taxon>Lysobacterales</taxon>
        <taxon>Rhodanobacteraceae</taxon>
        <taxon>Luteibacter</taxon>
    </lineage>
</organism>
<dbReference type="AlphaFoldDB" id="A0A0F3KXA0"/>
<sequence length="124" mass="13278">MSTVAGLDKHGRRDLEDAVCMNDEADNDWYVVVRADGAIVASTSNAAGAEAVRAAAERDTKAVHYCLRATQALAEAFMDVGWRMEIVNRNGVWEACAVVDTGSLAPLQGCISRKVHTVPVDSQS</sequence>
<evidence type="ECO:0000313" key="1">
    <source>
        <dbReference type="EMBL" id="KJV34734.1"/>
    </source>
</evidence>
<reference evidence="1 2" key="1">
    <citation type="submission" date="2015-03" db="EMBL/GenBank/DDBJ databases">
        <title>Draft genome sequence of Luteibacter yeojuensis strain SU11.</title>
        <authorList>
            <person name="Sulaiman J."/>
            <person name="Priya K."/>
            <person name="Chan K.-G."/>
        </authorList>
    </citation>
    <scope>NUCLEOTIDE SEQUENCE [LARGE SCALE GENOMIC DNA]</scope>
    <source>
        <strain evidence="1 2">SU11</strain>
    </source>
</reference>
<dbReference type="EMBL" id="JZRB01000018">
    <property type="protein sequence ID" value="KJV34734.1"/>
    <property type="molecule type" value="Genomic_DNA"/>
</dbReference>
<comment type="caution">
    <text evidence="1">The sequence shown here is derived from an EMBL/GenBank/DDBJ whole genome shotgun (WGS) entry which is preliminary data.</text>
</comment>
<gene>
    <name evidence="1" type="ORF">VI08_09040</name>
</gene>
<protein>
    <submittedName>
        <fullName evidence="1">Uncharacterized protein</fullName>
    </submittedName>
</protein>
<dbReference type="PATRIC" id="fig|345309.4.peg.1027"/>
<dbReference type="Proteomes" id="UP000033651">
    <property type="component" value="Unassembled WGS sequence"/>
</dbReference>
<proteinExistence type="predicted"/>